<reference evidence="1 2" key="1">
    <citation type="submission" date="2023-01" db="EMBL/GenBank/DDBJ databases">
        <title>Draft genome sequence of Nocardiopsis sp. RSe5-2 isolated from halophytes.</title>
        <authorList>
            <person name="Duangmal K."/>
            <person name="Chantavorakit T."/>
        </authorList>
    </citation>
    <scope>NUCLEOTIDE SEQUENCE [LARGE SCALE GENOMIC DNA]</scope>
    <source>
        <strain evidence="1 2">RSe5-2</strain>
    </source>
</reference>
<keyword evidence="2" id="KW-1185">Reference proteome</keyword>
<accession>A0ABT4U3Q6</accession>
<evidence type="ECO:0000313" key="1">
    <source>
        <dbReference type="EMBL" id="MDA2811592.1"/>
    </source>
</evidence>
<gene>
    <name evidence="1" type="ORF">O4J56_13200</name>
</gene>
<name>A0ABT4U3Q6_9ACTN</name>
<protein>
    <submittedName>
        <fullName evidence="1">Uncharacterized protein</fullName>
    </submittedName>
</protein>
<dbReference type="Gene3D" id="2.60.120.10">
    <property type="entry name" value="Jelly Rolls"/>
    <property type="match status" value="1"/>
</dbReference>
<dbReference type="Proteomes" id="UP001527866">
    <property type="component" value="Unassembled WGS sequence"/>
</dbReference>
<dbReference type="RefSeq" id="WP_270686044.1">
    <property type="nucleotide sequence ID" value="NZ_JAQFWQ010000032.1"/>
</dbReference>
<dbReference type="InterPro" id="IPR011051">
    <property type="entry name" value="RmlC_Cupin_sf"/>
</dbReference>
<dbReference type="EMBL" id="JAQFWQ010000032">
    <property type="protein sequence ID" value="MDA2811592.1"/>
    <property type="molecule type" value="Genomic_DNA"/>
</dbReference>
<proteinExistence type="predicted"/>
<comment type="caution">
    <text evidence="1">The sequence shown here is derived from an EMBL/GenBank/DDBJ whole genome shotgun (WGS) entry which is preliminary data.</text>
</comment>
<dbReference type="SUPFAM" id="SSF51182">
    <property type="entry name" value="RmlC-like cupins"/>
    <property type="match status" value="1"/>
</dbReference>
<sequence length="258" mass="29121">MALPATPRTTFGTPVYERALRSIAALPLRDSAPVRLANLDLVRHLAAPGPVLSMLREVIETPPLLHRIAGRSYHHTNHFDKIVLADSGARRCYRLTLHLWRPPYSSAEALDEQIHDHRFSFWSSVLTGRLDSQNFIRDASGTDYGEYQYIPEKRGEATVGNFYRSMGRTPLRETAPSSEEAGGAYRLGFHRIHRVVLPREQMTCTLVLRGPRQKNFASVFSNTAAYDPSVNEMFPPHVLAEKLEALCTEITRTRKAGR</sequence>
<dbReference type="InterPro" id="IPR014710">
    <property type="entry name" value="RmlC-like_jellyroll"/>
</dbReference>
<evidence type="ECO:0000313" key="2">
    <source>
        <dbReference type="Proteomes" id="UP001527866"/>
    </source>
</evidence>
<organism evidence="1 2">
    <name type="scientific">Nocardiopsis endophytica</name>
    <dbReference type="NCBI Taxonomy" id="3018445"/>
    <lineage>
        <taxon>Bacteria</taxon>
        <taxon>Bacillati</taxon>
        <taxon>Actinomycetota</taxon>
        <taxon>Actinomycetes</taxon>
        <taxon>Streptosporangiales</taxon>
        <taxon>Nocardiopsidaceae</taxon>
        <taxon>Nocardiopsis</taxon>
    </lineage>
</organism>